<dbReference type="RefSeq" id="WP_267304162.1">
    <property type="nucleotide sequence ID" value="NZ_JAOQJX010000015.1"/>
</dbReference>
<accession>A0ABT2TDJ0</accession>
<reference evidence="3 4" key="1">
    <citation type="journal article" date="2021" name="ISME Commun">
        <title>Automated analysis of genomic sequences facilitates high-throughput and comprehensive description of bacteria.</title>
        <authorList>
            <person name="Hitch T.C.A."/>
        </authorList>
    </citation>
    <scope>NUCLEOTIDE SEQUENCE [LARGE SCALE GENOMIC DNA]</scope>
    <source>
        <strain evidence="3 4">H2_18</strain>
    </source>
</reference>
<comment type="caution">
    <text evidence="3">The sequence shown here is derived from an EMBL/GenBank/DDBJ whole genome shotgun (WGS) entry which is preliminary data.</text>
</comment>
<dbReference type="InterPro" id="IPR050695">
    <property type="entry name" value="N-acetylmuramoyl_amidase_3"/>
</dbReference>
<feature type="region of interest" description="Disordered" evidence="1">
    <location>
        <begin position="176"/>
        <end position="196"/>
    </location>
</feature>
<dbReference type="SMART" id="SM00646">
    <property type="entry name" value="Ami_3"/>
    <property type="match status" value="1"/>
</dbReference>
<evidence type="ECO:0000313" key="3">
    <source>
        <dbReference type="EMBL" id="MCU6748056.1"/>
    </source>
</evidence>
<feature type="compositionally biased region" description="Gly residues" evidence="1">
    <location>
        <begin position="187"/>
        <end position="196"/>
    </location>
</feature>
<dbReference type="PANTHER" id="PTHR30404:SF8">
    <property type="entry name" value="AUTOLYSIN PH-RELATED"/>
    <property type="match status" value="1"/>
</dbReference>
<sequence length="342" mass="36090">MKIGLRGGHSPNCKGAVGMLDEQVEVRKIYKALVPKLQAQGHTIVDCNSNAYDVNSELAEGTNKANSNGCDVYITIHMNASGGAGNGTEVWMYDGSNGTMNSMADKICDNFAKKGFQNRGRKYNTGYHDLNASSMPAMIIETLFCDNSHDADIYNSLGPSGIAELIAKGIAGKTVSGGGSHTPPAQSGGGGSSSSSGGAGVVFTYAVKLTDGTILPFVSNLSDYAGIPGRTIAGIAIKVNKGSVKYRVHVNGGGWYPYVTGCNWNDINNGWAGDNGIVIDAVEVYYNTPANIVSKYGYQKAQYRVAPIGGGYYPWQFDNEVGNGQDGYAGAFGVAFDKFQLF</sequence>
<evidence type="ECO:0000259" key="2">
    <source>
        <dbReference type="SMART" id="SM00646"/>
    </source>
</evidence>
<dbReference type="InterPro" id="IPR002508">
    <property type="entry name" value="MurNAc-LAA_cat"/>
</dbReference>
<proteinExistence type="predicted"/>
<protein>
    <submittedName>
        <fullName evidence="3">N-acetylmuramoyl-L-alanine amidase</fullName>
    </submittedName>
</protein>
<dbReference type="Proteomes" id="UP001652394">
    <property type="component" value="Unassembled WGS sequence"/>
</dbReference>
<dbReference type="CDD" id="cd02696">
    <property type="entry name" value="MurNAc-LAA"/>
    <property type="match status" value="1"/>
</dbReference>
<dbReference type="Gene3D" id="3.40.630.40">
    <property type="entry name" value="Zn-dependent exopeptidases"/>
    <property type="match status" value="1"/>
</dbReference>
<dbReference type="SUPFAM" id="SSF53187">
    <property type="entry name" value="Zn-dependent exopeptidases"/>
    <property type="match status" value="1"/>
</dbReference>
<keyword evidence="4" id="KW-1185">Reference proteome</keyword>
<evidence type="ECO:0000256" key="1">
    <source>
        <dbReference type="SAM" id="MobiDB-lite"/>
    </source>
</evidence>
<dbReference type="PANTHER" id="PTHR30404">
    <property type="entry name" value="N-ACETYLMURAMOYL-L-ALANINE AMIDASE"/>
    <property type="match status" value="1"/>
</dbReference>
<name>A0ABT2TDJ0_9FIRM</name>
<gene>
    <name evidence="3" type="ORF">OCV51_10400</name>
</gene>
<evidence type="ECO:0000313" key="4">
    <source>
        <dbReference type="Proteomes" id="UP001652394"/>
    </source>
</evidence>
<feature type="domain" description="MurNAc-LAA" evidence="2">
    <location>
        <begin position="62"/>
        <end position="171"/>
    </location>
</feature>
<organism evidence="3 4">
    <name type="scientific">Faecalicatena acetigenes</name>
    <dbReference type="NCBI Taxonomy" id="2981790"/>
    <lineage>
        <taxon>Bacteria</taxon>
        <taxon>Bacillati</taxon>
        <taxon>Bacillota</taxon>
        <taxon>Clostridia</taxon>
        <taxon>Lachnospirales</taxon>
        <taxon>Lachnospiraceae</taxon>
        <taxon>Faecalicatena</taxon>
    </lineage>
</organism>
<dbReference type="EMBL" id="JAOQJX010000015">
    <property type="protein sequence ID" value="MCU6748056.1"/>
    <property type="molecule type" value="Genomic_DNA"/>
</dbReference>
<dbReference type="Pfam" id="PF01520">
    <property type="entry name" value="Amidase_3"/>
    <property type="match status" value="1"/>
</dbReference>